<protein>
    <submittedName>
        <fullName evidence="1">Uncharacterized protein</fullName>
    </submittedName>
</protein>
<evidence type="ECO:0000313" key="2">
    <source>
        <dbReference type="Proteomes" id="UP001226091"/>
    </source>
</evidence>
<dbReference type="EMBL" id="CP126116">
    <property type="protein sequence ID" value="WHZ56268.1"/>
    <property type="molecule type" value="Genomic_DNA"/>
</dbReference>
<dbReference type="Proteomes" id="UP001226091">
    <property type="component" value="Chromosome"/>
</dbReference>
<accession>A0ACD4R742</accession>
<gene>
    <name evidence="1" type="ORF">QLQ22_16400</name>
</gene>
<organism evidence="1 2">
    <name type="scientific">Metabacillus hrfriensis</name>
    <dbReference type="NCBI Taxonomy" id="3048891"/>
    <lineage>
        <taxon>Bacteria</taxon>
        <taxon>Bacillati</taxon>
        <taxon>Bacillota</taxon>
        <taxon>Bacilli</taxon>
        <taxon>Bacillales</taxon>
        <taxon>Bacillaceae</taxon>
        <taxon>Metabacillus</taxon>
    </lineage>
</organism>
<reference evidence="2" key="1">
    <citation type="journal article" date="2025" name="Aquaculture">
        <title>Assessment of the bioflocculant production and safety properties of Metabacillus hrfriensis sp. nov. based on phenotypic and whole-genome sequencing analysis.</title>
        <authorList>
            <person name="Zhang R."/>
            <person name="Zhao Z."/>
            <person name="Luo L."/>
            <person name="Wang S."/>
            <person name="Guo K."/>
            <person name="Xu W."/>
        </authorList>
    </citation>
    <scope>NUCLEOTIDE SEQUENCE [LARGE SCALE GENOMIC DNA]</scope>
    <source>
        <strain evidence="2">CT-WN-B3</strain>
    </source>
</reference>
<name>A0ACD4R742_9BACI</name>
<proteinExistence type="predicted"/>
<evidence type="ECO:0000313" key="1">
    <source>
        <dbReference type="EMBL" id="WHZ56268.1"/>
    </source>
</evidence>
<keyword evidence="2" id="KW-1185">Reference proteome</keyword>
<sequence>MGRGKDFNHKKKGHELTISKKGQPVAAKHSKDVEYAIEPAASKGERAVTFQEAREIDE</sequence>